<gene>
    <name evidence="2" type="ORF">FJV41_06370</name>
</gene>
<evidence type="ECO:0000313" key="3">
    <source>
        <dbReference type="Proteomes" id="UP000315369"/>
    </source>
</evidence>
<dbReference type="EMBL" id="VIFM01000017">
    <property type="protein sequence ID" value="TQF16776.1"/>
    <property type="molecule type" value="Genomic_DNA"/>
</dbReference>
<comment type="caution">
    <text evidence="2">The sequence shown here is derived from an EMBL/GenBank/DDBJ whole genome shotgun (WGS) entry which is preliminary data.</text>
</comment>
<dbReference type="AlphaFoldDB" id="A0A540X688"/>
<organism evidence="2 3">
    <name type="scientific">Myxococcus llanfairpwllgwyngyllgogerychwyrndrobwllllantysiliogogogochensis</name>
    <dbReference type="NCBI Taxonomy" id="2590453"/>
    <lineage>
        <taxon>Bacteria</taxon>
        <taxon>Pseudomonadati</taxon>
        <taxon>Myxococcota</taxon>
        <taxon>Myxococcia</taxon>
        <taxon>Myxococcales</taxon>
        <taxon>Cystobacterineae</taxon>
        <taxon>Myxococcaceae</taxon>
        <taxon>Myxococcus</taxon>
    </lineage>
</organism>
<reference evidence="2 3" key="1">
    <citation type="submission" date="2019-06" db="EMBL/GenBank/DDBJ databases">
        <authorList>
            <person name="Livingstone P."/>
            <person name="Whitworth D."/>
        </authorList>
    </citation>
    <scope>NUCLEOTIDE SEQUENCE [LARGE SCALE GENOMIC DNA]</scope>
    <source>
        <strain evidence="2 3">AM401</strain>
    </source>
</reference>
<proteinExistence type="predicted"/>
<dbReference type="SUPFAM" id="SSF56219">
    <property type="entry name" value="DNase I-like"/>
    <property type="match status" value="1"/>
</dbReference>
<evidence type="ECO:0000256" key="1">
    <source>
        <dbReference type="SAM" id="SignalP"/>
    </source>
</evidence>
<dbReference type="InterPro" id="IPR036691">
    <property type="entry name" value="Endo/exonu/phosph_ase_sf"/>
</dbReference>
<name>A0A540X688_9BACT</name>
<keyword evidence="3" id="KW-1185">Reference proteome</keyword>
<dbReference type="OrthoDB" id="5478321at2"/>
<keyword evidence="1" id="KW-0732">Signal</keyword>
<protein>
    <submittedName>
        <fullName evidence="2">Uncharacterized protein</fullName>
    </submittedName>
</protein>
<feature type="signal peptide" evidence="1">
    <location>
        <begin position="1"/>
        <end position="20"/>
    </location>
</feature>
<evidence type="ECO:0000313" key="2">
    <source>
        <dbReference type="EMBL" id="TQF16776.1"/>
    </source>
</evidence>
<feature type="chain" id="PRO_5021936879" evidence="1">
    <location>
        <begin position="21"/>
        <end position="864"/>
    </location>
</feature>
<dbReference type="Gene3D" id="3.60.10.10">
    <property type="entry name" value="Endonuclease/exonuclease/phosphatase"/>
    <property type="match status" value="1"/>
</dbReference>
<dbReference type="Proteomes" id="UP000315369">
    <property type="component" value="Unassembled WGS sequence"/>
</dbReference>
<accession>A0A540X688</accession>
<dbReference type="RefSeq" id="WP_141641513.1">
    <property type="nucleotide sequence ID" value="NZ_VIFM01000017.1"/>
</dbReference>
<sequence>MQRGAFLLALASLVPTWALAAPHVTRLPPQNAAVHCAPGATCTQPTVDGWVPPMEYADGKKFPLQDYVNGGPNGELYLFVSDNAEYTSDECNFGVPNAGGIPSVQTNPCHSQTLFIGMRLPRPKDANGNFLDASGIIDVWLDAQRDATINQVAGANMPRSEDRHLQLRYSTGPNGNTTLSQRMGNNANGWMALTAPNQAWATSVTVATPGAQPSRVHIEFAVKLRSSVPPIVGSEPLSALVRKLGLGLQSTVFSVAGATQKVGGGTFPNVKNQPPVNFMPSTWETLELKEPVSIPLSFTMWNVGQMPDATFWVSDGGSGEIDTVAAKIFRKEVACISEIWMSHERGELIEKVNALRAIESLPPMQAVTELNDDVLKLATESTGLVLLSSRQILEGGVHHFPSHMCTGNDCLQDKGVIWARIATPAATEPVIVMEETGASRVSTATDYGEFVDVFCTHVNAGENVPGPDTDAREDQLFDIKAYVQQVRKGGPLHANTFPYLLGDDDIFPQGTWPSGLDRPAFLLGDMNTLGPKATQADSNFPAYQDMVGPSFLAINQRTEFEKANTLFSEARDLARTSSGPDPMATGTWLSSQCTDLVTDELGSKDRLDYVLVFPAEDTLEFPAYALLKEPTADVKPHFDPDSGFLLESPQQFFQQCLSDHAMVDVSVALTRVKDVVKYNPAKPHRMEYAVKQVTDLETESGCCADWFTPRVHMTANGFFRENAFLNVVEDQTIYPNWLVHTGPDNPTQFPDLPANFTGVVNMTSAIWEEDVGPNDHYDSIPEGGAGTTVDERDGHFSFFAGSGMVRRVKGETNPNDWFMGLELMGSFLNGYENGMTLETEGKDLDTGDNARVRHYIQLKELESP</sequence>